<reference evidence="4" key="1">
    <citation type="submission" date="2021-01" db="EMBL/GenBank/DDBJ databases">
        <title>Whole genome shotgun sequence of Virgisporangium aurantiacum NBRC 16421.</title>
        <authorList>
            <person name="Komaki H."/>
            <person name="Tamura T."/>
        </authorList>
    </citation>
    <scope>NUCLEOTIDE SEQUENCE</scope>
    <source>
        <strain evidence="4">NBRC 16421</strain>
    </source>
</reference>
<dbReference type="EMBL" id="BOPG01000114">
    <property type="protein sequence ID" value="GIJ64341.1"/>
    <property type="molecule type" value="Genomic_DNA"/>
</dbReference>
<dbReference type="InterPro" id="IPR050465">
    <property type="entry name" value="UPF0194_transport"/>
</dbReference>
<dbReference type="Pfam" id="PF01471">
    <property type="entry name" value="PG_binding_1"/>
    <property type="match status" value="1"/>
</dbReference>
<dbReference type="SUPFAM" id="SSF47090">
    <property type="entry name" value="PGBD-like"/>
    <property type="match status" value="1"/>
</dbReference>
<evidence type="ECO:0000313" key="5">
    <source>
        <dbReference type="Proteomes" id="UP000612585"/>
    </source>
</evidence>
<gene>
    <name evidence="4" type="ORF">Vau01_118570</name>
</gene>
<feature type="domain" description="Peptidoglycan binding-like" evidence="3">
    <location>
        <begin position="111"/>
        <end position="159"/>
    </location>
</feature>
<keyword evidence="5" id="KW-1185">Reference proteome</keyword>
<proteinExistence type="predicted"/>
<dbReference type="InterPro" id="IPR036365">
    <property type="entry name" value="PGBD-like_sf"/>
</dbReference>
<accession>A0A8J3ZMN2</accession>
<dbReference type="Gene3D" id="2.40.420.20">
    <property type="match status" value="1"/>
</dbReference>
<dbReference type="Gene3D" id="1.10.101.10">
    <property type="entry name" value="PGBD-like superfamily/PGBD"/>
    <property type="match status" value="1"/>
</dbReference>
<organism evidence="4 5">
    <name type="scientific">Virgisporangium aurantiacum</name>
    <dbReference type="NCBI Taxonomy" id="175570"/>
    <lineage>
        <taxon>Bacteria</taxon>
        <taxon>Bacillati</taxon>
        <taxon>Actinomycetota</taxon>
        <taxon>Actinomycetes</taxon>
        <taxon>Micromonosporales</taxon>
        <taxon>Micromonosporaceae</taxon>
        <taxon>Virgisporangium</taxon>
    </lineage>
</organism>
<dbReference type="InterPro" id="IPR036366">
    <property type="entry name" value="PGBDSf"/>
</dbReference>
<dbReference type="AlphaFoldDB" id="A0A8J3ZMN2"/>
<dbReference type="PANTHER" id="PTHR32347">
    <property type="entry name" value="EFFLUX SYSTEM COMPONENT YKNX-RELATED"/>
    <property type="match status" value="1"/>
</dbReference>
<comment type="subcellular location">
    <subcellularLocation>
        <location evidence="1">Cell envelope</location>
    </subcellularLocation>
</comment>
<keyword evidence="2" id="KW-0175">Coiled coil</keyword>
<evidence type="ECO:0000259" key="3">
    <source>
        <dbReference type="Pfam" id="PF01471"/>
    </source>
</evidence>
<dbReference type="InterPro" id="IPR002477">
    <property type="entry name" value="Peptidoglycan-bd-like"/>
</dbReference>
<dbReference type="Proteomes" id="UP000612585">
    <property type="component" value="Unassembled WGS sequence"/>
</dbReference>
<protein>
    <submittedName>
        <fullName evidence="4">Peptidoglycan-binding protein</fullName>
    </submittedName>
</protein>
<sequence length="342" mass="34575">MAVVLVGGTAALAAVGLDWSGETDKTARDRVPATTPVTRQTLVETKSESGELGYDAPVTVSARAAGTVTSMAGVGTVIQRGQALFRIDDKPVIVLIGTLPAYRALSSGIEGADVKQFETNLAALGYDGFTVDEEYTGSTASAVREWQEDLGIDETGVVDLGRVVFAAAPLRVETQSASVGAAVQASTAVLSCTGTARVATVELNIGDARLAPVGAAVEVTLPNGKKSAGKVIAAETVVDDSEGGGGDSETTLEVTVSIDDQTALATLDRAAVTVAFTASKRENVLTIPVAALLALAEGGYGVEIVEGASSRVMAVETGLFAGGRVEVSGDGLTEGMTVGVPS</sequence>
<name>A0A8J3ZMN2_9ACTN</name>
<dbReference type="PANTHER" id="PTHR32347:SF27">
    <property type="entry name" value="RND EFFLUX PUMP MEMBRANE FUSION PROTEIN BARREL-SANDWICH DOMAIN-CONTAINING PROTEIN"/>
    <property type="match status" value="1"/>
</dbReference>
<evidence type="ECO:0000313" key="4">
    <source>
        <dbReference type="EMBL" id="GIJ64341.1"/>
    </source>
</evidence>
<comment type="caution">
    <text evidence="4">The sequence shown here is derived from an EMBL/GenBank/DDBJ whole genome shotgun (WGS) entry which is preliminary data.</text>
</comment>
<dbReference type="GO" id="GO:0030313">
    <property type="term" value="C:cell envelope"/>
    <property type="evidence" value="ECO:0007669"/>
    <property type="project" value="UniProtKB-SubCell"/>
</dbReference>
<evidence type="ECO:0000256" key="2">
    <source>
        <dbReference type="ARBA" id="ARBA00023054"/>
    </source>
</evidence>
<evidence type="ECO:0000256" key="1">
    <source>
        <dbReference type="ARBA" id="ARBA00004196"/>
    </source>
</evidence>